<dbReference type="AlphaFoldDB" id="A9V679"/>
<evidence type="ECO:0000256" key="1">
    <source>
        <dbReference type="ARBA" id="ARBA00010490"/>
    </source>
</evidence>
<dbReference type="GeneID" id="5893406"/>
<dbReference type="eggNOG" id="KOG3431">
    <property type="taxonomic scope" value="Eukaryota"/>
</dbReference>
<name>A9V679_MONBE</name>
<reference evidence="3 4" key="1">
    <citation type="journal article" date="2008" name="Nature">
        <title>The genome of the choanoflagellate Monosiga brevicollis and the origin of metazoans.</title>
        <authorList>
            <consortium name="JGI Sequencing"/>
            <person name="King N."/>
            <person name="Westbrook M.J."/>
            <person name="Young S.L."/>
            <person name="Kuo A."/>
            <person name="Abedin M."/>
            <person name="Chapman J."/>
            <person name="Fairclough S."/>
            <person name="Hellsten U."/>
            <person name="Isogai Y."/>
            <person name="Letunic I."/>
            <person name="Marr M."/>
            <person name="Pincus D."/>
            <person name="Putnam N."/>
            <person name="Rokas A."/>
            <person name="Wright K.J."/>
            <person name="Zuzow R."/>
            <person name="Dirks W."/>
            <person name="Good M."/>
            <person name="Goodstein D."/>
            <person name="Lemons D."/>
            <person name="Li W."/>
            <person name="Lyons J.B."/>
            <person name="Morris A."/>
            <person name="Nichols S."/>
            <person name="Richter D.J."/>
            <person name="Salamov A."/>
            <person name="Bork P."/>
            <person name="Lim W.A."/>
            <person name="Manning G."/>
            <person name="Miller W.T."/>
            <person name="McGinnis W."/>
            <person name="Shapiro H."/>
            <person name="Tjian R."/>
            <person name="Grigoriev I.V."/>
            <person name="Rokhsar D."/>
        </authorList>
    </citation>
    <scope>NUCLEOTIDE SEQUENCE [LARGE SCALE GENOMIC DNA]</scope>
    <source>
        <strain evidence="4">MX1 / ATCC 50154</strain>
    </source>
</reference>
<dbReference type="Proteomes" id="UP000001357">
    <property type="component" value="Unassembled WGS sequence"/>
</dbReference>
<comment type="similarity">
    <text evidence="1">Belongs to the PDCD5 family.</text>
</comment>
<accession>A9V679</accession>
<dbReference type="PIRSF" id="PIRSF015730">
    <property type="entry name" value="TFAR19"/>
    <property type="match status" value="1"/>
</dbReference>
<dbReference type="GO" id="GO:0005829">
    <property type="term" value="C:cytosol"/>
    <property type="evidence" value="ECO:0000318"/>
    <property type="project" value="GO_Central"/>
</dbReference>
<dbReference type="STRING" id="81824.A9V679"/>
<feature type="region of interest" description="Disordered" evidence="2">
    <location>
        <begin position="118"/>
        <end position="143"/>
    </location>
</feature>
<feature type="region of interest" description="Disordered" evidence="2">
    <location>
        <begin position="14"/>
        <end position="49"/>
    </location>
</feature>
<dbReference type="KEGG" id="mbr:MONBRDRAFT_38192"/>
<sequence length="143" mass="15906">MADPELEALRQRRLAELQAQGGGQGPSPEEMQRQRREQEQAKNSMLASIMDPSARSRLASLRAVKPENAAMVENYLIQAAQRGQLHGKVGEEDLKHILAQVAERTAAKTTISFNRRQLAGFEDDDQDYGRGLRRGDDSDSDSD</sequence>
<keyword evidence="4" id="KW-1185">Reference proteome</keyword>
<feature type="compositionally biased region" description="Basic and acidic residues" evidence="2">
    <location>
        <begin position="127"/>
        <end position="137"/>
    </location>
</feature>
<organism evidence="3 4">
    <name type="scientific">Monosiga brevicollis</name>
    <name type="common">Choanoflagellate</name>
    <dbReference type="NCBI Taxonomy" id="81824"/>
    <lineage>
        <taxon>Eukaryota</taxon>
        <taxon>Choanoflagellata</taxon>
        <taxon>Craspedida</taxon>
        <taxon>Salpingoecidae</taxon>
        <taxon>Monosiga</taxon>
    </lineage>
</organism>
<protein>
    <recommendedName>
        <fullName evidence="5">Programmed cell death protein 5</fullName>
    </recommendedName>
</protein>
<dbReference type="PANTHER" id="PTHR10840">
    <property type="entry name" value="PROGRAMMED CELL DEATH PROTEIN 5"/>
    <property type="match status" value="1"/>
</dbReference>
<dbReference type="GO" id="GO:0003677">
    <property type="term" value="F:DNA binding"/>
    <property type="evidence" value="ECO:0007669"/>
    <property type="project" value="InterPro"/>
</dbReference>
<evidence type="ECO:0000256" key="2">
    <source>
        <dbReference type="SAM" id="MobiDB-lite"/>
    </source>
</evidence>
<evidence type="ECO:0000313" key="3">
    <source>
        <dbReference type="EMBL" id="EDQ87024.1"/>
    </source>
</evidence>
<dbReference type="EMBL" id="CH991562">
    <property type="protein sequence ID" value="EDQ87024.1"/>
    <property type="molecule type" value="Genomic_DNA"/>
</dbReference>
<proteinExistence type="inferred from homology"/>
<dbReference type="InterPro" id="IPR002836">
    <property type="entry name" value="PDCD5-like"/>
</dbReference>
<dbReference type="GO" id="GO:0005634">
    <property type="term" value="C:nucleus"/>
    <property type="evidence" value="ECO:0000318"/>
    <property type="project" value="GO_Central"/>
</dbReference>
<dbReference type="SUPFAM" id="SSF46950">
    <property type="entry name" value="Double-stranded DNA-binding domain"/>
    <property type="match status" value="1"/>
</dbReference>
<evidence type="ECO:0008006" key="5">
    <source>
        <dbReference type="Google" id="ProtNLM"/>
    </source>
</evidence>
<dbReference type="OMA" id="MQYEMQK"/>
<dbReference type="InParanoid" id="A9V679"/>
<dbReference type="RefSeq" id="XP_001748263.1">
    <property type="nucleotide sequence ID" value="XM_001748211.1"/>
</dbReference>
<dbReference type="InterPro" id="IPR036883">
    <property type="entry name" value="PDCD5-like_sf"/>
</dbReference>
<dbReference type="PANTHER" id="PTHR10840:SF0">
    <property type="entry name" value="PROGRAMMED CELL DEATH PROTEIN 5"/>
    <property type="match status" value="1"/>
</dbReference>
<dbReference type="Gene3D" id="1.10.8.140">
    <property type="entry name" value="PDCD5-like"/>
    <property type="match status" value="1"/>
</dbReference>
<evidence type="ECO:0000313" key="4">
    <source>
        <dbReference type="Proteomes" id="UP000001357"/>
    </source>
</evidence>
<feature type="compositionally biased region" description="Basic and acidic residues" evidence="2">
    <location>
        <begin position="30"/>
        <end position="40"/>
    </location>
</feature>
<dbReference type="FunCoup" id="A9V679">
    <property type="interactions" value="1244"/>
</dbReference>
<dbReference type="Pfam" id="PF01984">
    <property type="entry name" value="dsDNA_bind"/>
    <property type="match status" value="1"/>
</dbReference>
<gene>
    <name evidence="3" type="ORF">MONBRDRAFT_38192</name>
</gene>